<name>A0AAU9U8W7_EUPED</name>
<comment type="caution">
    <text evidence="2">The sequence shown here is derived from an EMBL/GenBank/DDBJ whole genome shotgun (WGS) entry which is preliminary data.</text>
</comment>
<keyword evidence="3" id="KW-1185">Reference proteome</keyword>
<evidence type="ECO:0000313" key="3">
    <source>
        <dbReference type="Proteomes" id="UP001153954"/>
    </source>
</evidence>
<organism evidence="2 3">
    <name type="scientific">Euphydryas editha</name>
    <name type="common">Edith's checkerspot</name>
    <dbReference type="NCBI Taxonomy" id="104508"/>
    <lineage>
        <taxon>Eukaryota</taxon>
        <taxon>Metazoa</taxon>
        <taxon>Ecdysozoa</taxon>
        <taxon>Arthropoda</taxon>
        <taxon>Hexapoda</taxon>
        <taxon>Insecta</taxon>
        <taxon>Pterygota</taxon>
        <taxon>Neoptera</taxon>
        <taxon>Endopterygota</taxon>
        <taxon>Lepidoptera</taxon>
        <taxon>Glossata</taxon>
        <taxon>Ditrysia</taxon>
        <taxon>Papilionoidea</taxon>
        <taxon>Nymphalidae</taxon>
        <taxon>Nymphalinae</taxon>
        <taxon>Euphydryas</taxon>
    </lineage>
</organism>
<gene>
    <name evidence="2" type="ORF">EEDITHA_LOCUS10131</name>
</gene>
<evidence type="ECO:0000256" key="1">
    <source>
        <dbReference type="SAM" id="MobiDB-lite"/>
    </source>
</evidence>
<accession>A0AAU9U8W7</accession>
<feature type="region of interest" description="Disordered" evidence="1">
    <location>
        <begin position="71"/>
        <end position="99"/>
    </location>
</feature>
<proteinExistence type="predicted"/>
<reference evidence="2" key="1">
    <citation type="submission" date="2022-03" db="EMBL/GenBank/DDBJ databases">
        <authorList>
            <person name="Tunstrom K."/>
        </authorList>
    </citation>
    <scope>NUCLEOTIDE SEQUENCE</scope>
</reference>
<protein>
    <submittedName>
        <fullName evidence="2">Uncharacterized protein</fullName>
    </submittedName>
</protein>
<dbReference type="Proteomes" id="UP001153954">
    <property type="component" value="Unassembled WGS sequence"/>
</dbReference>
<feature type="compositionally biased region" description="Polar residues" evidence="1">
    <location>
        <begin position="71"/>
        <end position="86"/>
    </location>
</feature>
<sequence>MRPSRWKAYFPSALNHAGMWRELLREWNHGVKRYFMSGTKTGGSNIPVTSTTIPHVLDDFTDVSNKNENTAATTNIIEDSSTPTTPRDNETSPETEAEYSVYEDEIVLTEFNIGLM</sequence>
<evidence type="ECO:0000313" key="2">
    <source>
        <dbReference type="EMBL" id="CAH2094577.1"/>
    </source>
</evidence>
<dbReference type="AlphaFoldDB" id="A0AAU9U8W7"/>
<dbReference type="EMBL" id="CAKOGL010000014">
    <property type="protein sequence ID" value="CAH2094577.1"/>
    <property type="molecule type" value="Genomic_DNA"/>
</dbReference>